<feature type="transmembrane region" description="Helical" evidence="1">
    <location>
        <begin position="24"/>
        <end position="44"/>
    </location>
</feature>
<keyword evidence="1" id="KW-1133">Transmembrane helix</keyword>
<reference evidence="2 3" key="1">
    <citation type="submission" date="2022-09" db="EMBL/GenBank/DDBJ databases">
        <authorList>
            <person name="Palmer J.M."/>
        </authorList>
    </citation>
    <scope>NUCLEOTIDE SEQUENCE [LARGE SCALE GENOMIC DNA]</scope>
    <source>
        <strain evidence="2 3">DSM 7382</strain>
    </source>
</reference>
<organism evidence="2 3">
    <name type="scientific">Cerrena zonata</name>
    <dbReference type="NCBI Taxonomy" id="2478898"/>
    <lineage>
        <taxon>Eukaryota</taxon>
        <taxon>Fungi</taxon>
        <taxon>Dikarya</taxon>
        <taxon>Basidiomycota</taxon>
        <taxon>Agaricomycotina</taxon>
        <taxon>Agaricomycetes</taxon>
        <taxon>Polyporales</taxon>
        <taxon>Cerrenaceae</taxon>
        <taxon>Cerrena</taxon>
    </lineage>
</organism>
<feature type="transmembrane region" description="Helical" evidence="1">
    <location>
        <begin position="50"/>
        <end position="68"/>
    </location>
</feature>
<name>A0AAW0GFQ8_9APHY</name>
<dbReference type="AlphaFoldDB" id="A0AAW0GFQ8"/>
<gene>
    <name evidence="2" type="ORF">QCA50_004970</name>
</gene>
<protein>
    <submittedName>
        <fullName evidence="2">Uncharacterized protein</fullName>
    </submittedName>
</protein>
<evidence type="ECO:0000256" key="1">
    <source>
        <dbReference type="SAM" id="Phobius"/>
    </source>
</evidence>
<dbReference type="EMBL" id="JASBNA010000005">
    <property type="protein sequence ID" value="KAK7691571.1"/>
    <property type="molecule type" value="Genomic_DNA"/>
</dbReference>
<dbReference type="Proteomes" id="UP001385951">
    <property type="component" value="Unassembled WGS sequence"/>
</dbReference>
<keyword evidence="1" id="KW-0472">Membrane</keyword>
<keyword evidence="1" id="KW-0812">Transmembrane</keyword>
<keyword evidence="3" id="KW-1185">Reference proteome</keyword>
<accession>A0AAW0GFQ8</accession>
<comment type="caution">
    <text evidence="2">The sequence shown here is derived from an EMBL/GenBank/DDBJ whole genome shotgun (WGS) entry which is preliminary data.</text>
</comment>
<proteinExistence type="predicted"/>
<sequence>MFSIIVNTIFVLRIRALYNQSRKVLFFLISIVSVYISPSALWAATDLNKFEMYGAISTMLSSSLMISIPGLTWRGCTMVVSPETRHKTLFAW</sequence>
<evidence type="ECO:0000313" key="3">
    <source>
        <dbReference type="Proteomes" id="UP001385951"/>
    </source>
</evidence>
<evidence type="ECO:0000313" key="2">
    <source>
        <dbReference type="EMBL" id="KAK7691571.1"/>
    </source>
</evidence>